<evidence type="ECO:0000313" key="2">
    <source>
        <dbReference type="Proteomes" id="UP000244005"/>
    </source>
</evidence>
<sequence length="79" mass="8651">MVAIYDGRCLSSAVLTELLLTSDSPLLLSSTLWLIQVCLREFLHPVLRRGEIALYSQALLLGSFPFIIEISTLAASVSN</sequence>
<accession>A0A2R6X673</accession>
<evidence type="ECO:0000313" key="1">
    <source>
        <dbReference type="EMBL" id="PTQ41602.1"/>
    </source>
</evidence>
<protein>
    <submittedName>
        <fullName evidence="1">Uncharacterized protein</fullName>
    </submittedName>
</protein>
<keyword evidence="2" id="KW-1185">Reference proteome</keyword>
<reference evidence="2" key="1">
    <citation type="journal article" date="2017" name="Cell">
        <title>Insights into land plant evolution garnered from the Marchantia polymorpha genome.</title>
        <authorList>
            <person name="Bowman J.L."/>
            <person name="Kohchi T."/>
            <person name="Yamato K.T."/>
            <person name="Jenkins J."/>
            <person name="Shu S."/>
            <person name="Ishizaki K."/>
            <person name="Yamaoka S."/>
            <person name="Nishihama R."/>
            <person name="Nakamura Y."/>
            <person name="Berger F."/>
            <person name="Adam C."/>
            <person name="Aki S.S."/>
            <person name="Althoff F."/>
            <person name="Araki T."/>
            <person name="Arteaga-Vazquez M.A."/>
            <person name="Balasubrmanian S."/>
            <person name="Barry K."/>
            <person name="Bauer D."/>
            <person name="Boehm C.R."/>
            <person name="Briginshaw L."/>
            <person name="Caballero-Perez J."/>
            <person name="Catarino B."/>
            <person name="Chen F."/>
            <person name="Chiyoda S."/>
            <person name="Chovatia M."/>
            <person name="Davies K.M."/>
            <person name="Delmans M."/>
            <person name="Demura T."/>
            <person name="Dierschke T."/>
            <person name="Dolan L."/>
            <person name="Dorantes-Acosta A.E."/>
            <person name="Eklund D.M."/>
            <person name="Florent S.N."/>
            <person name="Flores-Sandoval E."/>
            <person name="Fujiyama A."/>
            <person name="Fukuzawa H."/>
            <person name="Galik B."/>
            <person name="Grimanelli D."/>
            <person name="Grimwood J."/>
            <person name="Grossniklaus U."/>
            <person name="Hamada T."/>
            <person name="Haseloff J."/>
            <person name="Hetherington A.J."/>
            <person name="Higo A."/>
            <person name="Hirakawa Y."/>
            <person name="Hundley H.N."/>
            <person name="Ikeda Y."/>
            <person name="Inoue K."/>
            <person name="Inoue S.I."/>
            <person name="Ishida S."/>
            <person name="Jia Q."/>
            <person name="Kakita M."/>
            <person name="Kanazawa T."/>
            <person name="Kawai Y."/>
            <person name="Kawashima T."/>
            <person name="Kennedy M."/>
            <person name="Kinose K."/>
            <person name="Kinoshita T."/>
            <person name="Kohara Y."/>
            <person name="Koide E."/>
            <person name="Komatsu K."/>
            <person name="Kopischke S."/>
            <person name="Kubo M."/>
            <person name="Kyozuka J."/>
            <person name="Lagercrantz U."/>
            <person name="Lin S.S."/>
            <person name="Lindquist E."/>
            <person name="Lipzen A.M."/>
            <person name="Lu C.W."/>
            <person name="De Luna E."/>
            <person name="Martienssen R.A."/>
            <person name="Minamino N."/>
            <person name="Mizutani M."/>
            <person name="Mizutani M."/>
            <person name="Mochizuki N."/>
            <person name="Monte I."/>
            <person name="Mosher R."/>
            <person name="Nagasaki H."/>
            <person name="Nakagami H."/>
            <person name="Naramoto S."/>
            <person name="Nishitani K."/>
            <person name="Ohtani M."/>
            <person name="Okamoto T."/>
            <person name="Okumura M."/>
            <person name="Phillips J."/>
            <person name="Pollak B."/>
            <person name="Reinders A."/>
            <person name="Rovekamp M."/>
            <person name="Sano R."/>
            <person name="Sawa S."/>
            <person name="Schmid M.W."/>
            <person name="Shirakawa M."/>
            <person name="Solano R."/>
            <person name="Spunde A."/>
            <person name="Suetsugu N."/>
            <person name="Sugano S."/>
            <person name="Sugiyama A."/>
            <person name="Sun R."/>
            <person name="Suzuki Y."/>
            <person name="Takenaka M."/>
            <person name="Takezawa D."/>
            <person name="Tomogane H."/>
            <person name="Tsuzuki M."/>
            <person name="Ueda T."/>
            <person name="Umeda M."/>
            <person name="Ward J.M."/>
            <person name="Watanabe Y."/>
            <person name="Yazaki K."/>
            <person name="Yokoyama R."/>
            <person name="Yoshitake Y."/>
            <person name="Yotsui I."/>
            <person name="Zachgo S."/>
            <person name="Schmutz J."/>
        </authorList>
    </citation>
    <scope>NUCLEOTIDE SEQUENCE [LARGE SCALE GENOMIC DNA]</scope>
    <source>
        <strain evidence="2">Tak-1</strain>
    </source>
</reference>
<dbReference type="Proteomes" id="UP000244005">
    <property type="component" value="Unassembled WGS sequence"/>
</dbReference>
<dbReference type="EMBL" id="KZ772705">
    <property type="protein sequence ID" value="PTQ41602.1"/>
    <property type="molecule type" value="Genomic_DNA"/>
</dbReference>
<organism evidence="1 2">
    <name type="scientific">Marchantia polymorpha</name>
    <name type="common">Common liverwort</name>
    <name type="synonym">Marchantia aquatica</name>
    <dbReference type="NCBI Taxonomy" id="3197"/>
    <lineage>
        <taxon>Eukaryota</taxon>
        <taxon>Viridiplantae</taxon>
        <taxon>Streptophyta</taxon>
        <taxon>Embryophyta</taxon>
        <taxon>Marchantiophyta</taxon>
        <taxon>Marchantiopsida</taxon>
        <taxon>Marchantiidae</taxon>
        <taxon>Marchantiales</taxon>
        <taxon>Marchantiaceae</taxon>
        <taxon>Marchantia</taxon>
    </lineage>
</organism>
<dbReference type="AlphaFoldDB" id="A0A2R6X673"/>
<dbReference type="Gramene" id="Mp1g16370.1">
    <property type="protein sequence ID" value="Mp1g16370.1.cds1"/>
    <property type="gene ID" value="Mp1g16370"/>
</dbReference>
<proteinExistence type="predicted"/>
<gene>
    <name evidence="1" type="ORF">MARPO_0033s0023</name>
</gene>
<name>A0A2R6X673_MARPO</name>